<sequence length="483" mass="53264">MGKRSQITEATEPRPSKKSKSDKLNKRKAKQDEDDNEISSAGKSRYFEAPALSNLPQSQIDLFLEEKIIKFTDPTADGTALRPLISFDYLPACDGDLYSPLKAFSSPTPIQAATWPLLFAGRDVIGIAETGSGKTLGFGLPCLKGLMDSKRSRKPYHPAAVIISPTRELAMQIYDQLQKFAEVAKAGVTCIYGGVGKDAQREALKTAAIVVATPGRLKDLQNDGSVNLGKVKYLVLDEADRMLDKGFEQDIKDIIQPMPVSRRQTVMFTATWPRSVRDLAQGFMKTPVTQEVEVVDPRDKEGRLIQLLNRSQRGHKNPEKVLVFCLYKKEAMRIERLIKTKGFKVAGIHGDLNQSDRFRNLEAFKTGNATVLVATDVAARGLDIPAVKLVINVTFPLTVEDYVHRIGRTGRAGAEGHAITLFTEQDKGLAGGLVNVLKAAKQDVPESLLKFGTTVKKKQHDAYGAFFKDVDTEKKATKIVFDD</sequence>
<comment type="subcellular location">
    <subcellularLocation>
        <location evidence="1">Nucleus</location>
        <location evidence="1">Nucleolus</location>
    </subcellularLocation>
</comment>
<comment type="similarity">
    <text evidence="2">Belongs to the DEAD box helicase family. DDX5/DBP2 subfamily.</text>
</comment>
<keyword evidence="6 13" id="KW-0547">Nucleotide-binding</keyword>
<dbReference type="CDD" id="cd00268">
    <property type="entry name" value="DEADc"/>
    <property type="match status" value="1"/>
</dbReference>
<feature type="domain" description="Helicase ATP-binding" evidence="15">
    <location>
        <begin position="115"/>
        <end position="290"/>
    </location>
</feature>
<dbReference type="GO" id="GO:0003724">
    <property type="term" value="F:RNA helicase activity"/>
    <property type="evidence" value="ECO:0007669"/>
    <property type="project" value="UniProtKB-EC"/>
</dbReference>
<dbReference type="InterPro" id="IPR001650">
    <property type="entry name" value="Helicase_C-like"/>
</dbReference>
<dbReference type="GeneID" id="83207070"/>
<feature type="region of interest" description="Disordered" evidence="14">
    <location>
        <begin position="1"/>
        <end position="42"/>
    </location>
</feature>
<protein>
    <recommendedName>
        <fullName evidence="3">RNA helicase</fullName>
        <ecNumber evidence="3">3.6.4.13</ecNumber>
    </recommendedName>
</protein>
<evidence type="ECO:0000256" key="11">
    <source>
        <dbReference type="ARBA" id="ARBA00037449"/>
    </source>
</evidence>
<feature type="compositionally biased region" description="Basic and acidic residues" evidence="14">
    <location>
        <begin position="11"/>
        <end position="24"/>
    </location>
</feature>
<keyword evidence="10" id="KW-0539">Nucleus</keyword>
<evidence type="ECO:0000256" key="8">
    <source>
        <dbReference type="ARBA" id="ARBA00022806"/>
    </source>
</evidence>
<reference evidence="17" key="1">
    <citation type="submission" date="2022-11" db="EMBL/GenBank/DDBJ databases">
        <authorList>
            <person name="Petersen C."/>
        </authorList>
    </citation>
    <scope>NUCLEOTIDE SEQUENCE</scope>
    <source>
        <strain evidence="17">IBT 19713</strain>
    </source>
</reference>
<comment type="function">
    <text evidence="11">ATP-dependent RNA helicase required for 60S ribosomal subunit synthesis. Involved in efficient pre-rRNA processing, predominantly at site A3, which is necessary for the normal formation of 25S and 5.8S rRNAs.</text>
</comment>
<keyword evidence="8 13" id="KW-0347">Helicase</keyword>
<dbReference type="PANTHER" id="PTHR47958">
    <property type="entry name" value="ATP-DEPENDENT RNA HELICASE DBP3"/>
    <property type="match status" value="1"/>
</dbReference>
<dbReference type="CDD" id="cd18787">
    <property type="entry name" value="SF2_C_DEAD"/>
    <property type="match status" value="1"/>
</dbReference>
<dbReference type="GO" id="GO:0005524">
    <property type="term" value="F:ATP binding"/>
    <property type="evidence" value="ECO:0007669"/>
    <property type="project" value="UniProtKB-KW"/>
</dbReference>
<evidence type="ECO:0000256" key="12">
    <source>
        <dbReference type="ARBA" id="ARBA00047984"/>
    </source>
</evidence>
<dbReference type="GO" id="GO:0016787">
    <property type="term" value="F:hydrolase activity"/>
    <property type="evidence" value="ECO:0007669"/>
    <property type="project" value="UniProtKB-KW"/>
</dbReference>
<accession>A0A9W9N7S8</accession>
<evidence type="ECO:0000256" key="1">
    <source>
        <dbReference type="ARBA" id="ARBA00004604"/>
    </source>
</evidence>
<evidence type="ECO:0000256" key="2">
    <source>
        <dbReference type="ARBA" id="ARBA00009334"/>
    </source>
</evidence>
<keyword evidence="18" id="KW-1185">Reference proteome</keyword>
<dbReference type="GO" id="GO:0003676">
    <property type="term" value="F:nucleic acid binding"/>
    <property type="evidence" value="ECO:0007669"/>
    <property type="project" value="InterPro"/>
</dbReference>
<keyword evidence="7 13" id="KW-0378">Hydrolase</keyword>
<dbReference type="Pfam" id="PF00270">
    <property type="entry name" value="DEAD"/>
    <property type="match status" value="1"/>
</dbReference>
<dbReference type="OrthoDB" id="196131at2759"/>
<feature type="domain" description="Helicase C-terminal" evidence="16">
    <location>
        <begin position="303"/>
        <end position="452"/>
    </location>
</feature>
<dbReference type="SUPFAM" id="SSF52540">
    <property type="entry name" value="P-loop containing nucleoside triphosphate hydrolases"/>
    <property type="match status" value="1"/>
</dbReference>
<evidence type="ECO:0000256" key="3">
    <source>
        <dbReference type="ARBA" id="ARBA00012552"/>
    </source>
</evidence>
<gene>
    <name evidence="17" type="ORF">N7468_010471</name>
</gene>
<evidence type="ECO:0000259" key="16">
    <source>
        <dbReference type="PROSITE" id="PS51194"/>
    </source>
</evidence>
<dbReference type="PROSITE" id="PS51192">
    <property type="entry name" value="HELICASE_ATP_BIND_1"/>
    <property type="match status" value="1"/>
</dbReference>
<name>A0A9W9N7S8_9EURO</name>
<comment type="catalytic activity">
    <reaction evidence="12">
        <text>ATP + H2O = ADP + phosphate + H(+)</text>
        <dbReference type="Rhea" id="RHEA:13065"/>
        <dbReference type="ChEBI" id="CHEBI:15377"/>
        <dbReference type="ChEBI" id="CHEBI:15378"/>
        <dbReference type="ChEBI" id="CHEBI:30616"/>
        <dbReference type="ChEBI" id="CHEBI:43474"/>
        <dbReference type="ChEBI" id="CHEBI:456216"/>
        <dbReference type="EC" id="3.6.4.13"/>
    </reaction>
</comment>
<proteinExistence type="inferred from homology"/>
<reference evidence="17" key="2">
    <citation type="journal article" date="2023" name="IMA Fungus">
        <title>Comparative genomic study of the Penicillium genus elucidates a diverse pangenome and 15 lateral gene transfer events.</title>
        <authorList>
            <person name="Petersen C."/>
            <person name="Sorensen T."/>
            <person name="Nielsen M.R."/>
            <person name="Sondergaard T.E."/>
            <person name="Sorensen J.L."/>
            <person name="Fitzpatrick D.A."/>
            <person name="Frisvad J.C."/>
            <person name="Nielsen K.L."/>
        </authorList>
    </citation>
    <scope>NUCLEOTIDE SEQUENCE</scope>
    <source>
        <strain evidence="17">IBT 19713</strain>
    </source>
</reference>
<comment type="caution">
    <text evidence="17">The sequence shown here is derived from an EMBL/GenBank/DDBJ whole genome shotgun (WGS) entry which is preliminary data.</text>
</comment>
<dbReference type="Pfam" id="PF00271">
    <property type="entry name" value="Helicase_C"/>
    <property type="match status" value="1"/>
</dbReference>
<dbReference type="PROSITE" id="PS00039">
    <property type="entry name" value="DEAD_ATP_HELICASE"/>
    <property type="match status" value="1"/>
</dbReference>
<dbReference type="PROSITE" id="PS51194">
    <property type="entry name" value="HELICASE_CTER"/>
    <property type="match status" value="1"/>
</dbReference>
<evidence type="ECO:0000256" key="13">
    <source>
        <dbReference type="RuleBase" id="RU000492"/>
    </source>
</evidence>
<dbReference type="InterPro" id="IPR014001">
    <property type="entry name" value="Helicase_ATP-bd"/>
</dbReference>
<dbReference type="InterPro" id="IPR044742">
    <property type="entry name" value="DEAD/DEAH_RhlB"/>
</dbReference>
<evidence type="ECO:0000256" key="9">
    <source>
        <dbReference type="ARBA" id="ARBA00022840"/>
    </source>
</evidence>
<evidence type="ECO:0000256" key="6">
    <source>
        <dbReference type="ARBA" id="ARBA00022741"/>
    </source>
</evidence>
<dbReference type="AlphaFoldDB" id="A0A9W9N7S8"/>
<keyword evidence="4" id="KW-0690">Ribosome biogenesis</keyword>
<evidence type="ECO:0000256" key="4">
    <source>
        <dbReference type="ARBA" id="ARBA00022517"/>
    </source>
</evidence>
<dbReference type="Gene3D" id="3.40.50.300">
    <property type="entry name" value="P-loop containing nucleotide triphosphate hydrolases"/>
    <property type="match status" value="2"/>
</dbReference>
<dbReference type="FunFam" id="3.40.50.300:FF:000008">
    <property type="entry name" value="ATP-dependent RNA helicase RhlB"/>
    <property type="match status" value="1"/>
</dbReference>
<keyword evidence="9 13" id="KW-0067">ATP-binding</keyword>
<dbReference type="RefSeq" id="XP_058325289.1">
    <property type="nucleotide sequence ID" value="XM_058479766.1"/>
</dbReference>
<evidence type="ECO:0000256" key="7">
    <source>
        <dbReference type="ARBA" id="ARBA00022801"/>
    </source>
</evidence>
<dbReference type="SMART" id="SM00490">
    <property type="entry name" value="HELICc"/>
    <property type="match status" value="1"/>
</dbReference>
<evidence type="ECO:0000313" key="18">
    <source>
        <dbReference type="Proteomes" id="UP001150941"/>
    </source>
</evidence>
<evidence type="ECO:0000259" key="15">
    <source>
        <dbReference type="PROSITE" id="PS51192"/>
    </source>
</evidence>
<evidence type="ECO:0000313" key="17">
    <source>
        <dbReference type="EMBL" id="KAJ5214792.1"/>
    </source>
</evidence>
<dbReference type="InterPro" id="IPR011545">
    <property type="entry name" value="DEAD/DEAH_box_helicase_dom"/>
</dbReference>
<evidence type="ECO:0000256" key="5">
    <source>
        <dbReference type="ARBA" id="ARBA00022552"/>
    </source>
</evidence>
<dbReference type="Proteomes" id="UP001150941">
    <property type="component" value="Unassembled WGS sequence"/>
</dbReference>
<evidence type="ECO:0000256" key="10">
    <source>
        <dbReference type="ARBA" id="ARBA00023242"/>
    </source>
</evidence>
<dbReference type="SMART" id="SM00487">
    <property type="entry name" value="DEXDc"/>
    <property type="match status" value="1"/>
</dbReference>
<evidence type="ECO:0000256" key="14">
    <source>
        <dbReference type="SAM" id="MobiDB-lite"/>
    </source>
</evidence>
<dbReference type="InterPro" id="IPR027417">
    <property type="entry name" value="P-loop_NTPase"/>
</dbReference>
<dbReference type="InterPro" id="IPR000629">
    <property type="entry name" value="RNA-helicase_DEAD-box_CS"/>
</dbReference>
<dbReference type="EMBL" id="JAPQKS010000009">
    <property type="protein sequence ID" value="KAJ5214792.1"/>
    <property type="molecule type" value="Genomic_DNA"/>
</dbReference>
<keyword evidence="5" id="KW-0698">rRNA processing</keyword>
<organism evidence="17 18">
    <name type="scientific">Penicillium chermesinum</name>
    <dbReference type="NCBI Taxonomy" id="63820"/>
    <lineage>
        <taxon>Eukaryota</taxon>
        <taxon>Fungi</taxon>
        <taxon>Dikarya</taxon>
        <taxon>Ascomycota</taxon>
        <taxon>Pezizomycotina</taxon>
        <taxon>Eurotiomycetes</taxon>
        <taxon>Eurotiomycetidae</taxon>
        <taxon>Eurotiales</taxon>
        <taxon>Aspergillaceae</taxon>
        <taxon>Penicillium</taxon>
    </lineage>
</organism>
<dbReference type="EC" id="3.6.4.13" evidence="3"/>